<feature type="region of interest" description="Disordered" evidence="7">
    <location>
        <begin position="296"/>
        <end position="315"/>
    </location>
</feature>
<dbReference type="AlphaFoldDB" id="A0A922I136"/>
<feature type="transmembrane region" description="Helical" evidence="8">
    <location>
        <begin position="1021"/>
        <end position="1045"/>
    </location>
</feature>
<dbReference type="GO" id="GO:0140359">
    <property type="term" value="F:ABC-type transporter activity"/>
    <property type="evidence" value="ECO:0007669"/>
    <property type="project" value="InterPro"/>
</dbReference>
<dbReference type="SUPFAM" id="SSF52540">
    <property type="entry name" value="P-loop containing nucleoside triphosphate hydrolases"/>
    <property type="match status" value="1"/>
</dbReference>
<feature type="transmembrane region" description="Helical" evidence="8">
    <location>
        <begin position="889"/>
        <end position="909"/>
    </location>
</feature>
<feature type="signal peptide" evidence="9">
    <location>
        <begin position="1"/>
        <end position="16"/>
    </location>
</feature>
<evidence type="ECO:0000256" key="8">
    <source>
        <dbReference type="SAM" id="Phobius"/>
    </source>
</evidence>
<keyword evidence="6 8" id="KW-0472">Membrane</keyword>
<feature type="compositionally biased region" description="Basic residues" evidence="7">
    <location>
        <begin position="341"/>
        <end position="352"/>
    </location>
</feature>
<dbReference type="GO" id="GO:0005524">
    <property type="term" value="F:ATP binding"/>
    <property type="evidence" value="ECO:0007669"/>
    <property type="project" value="InterPro"/>
</dbReference>
<evidence type="ECO:0000256" key="1">
    <source>
        <dbReference type="ARBA" id="ARBA00004141"/>
    </source>
</evidence>
<feature type="compositionally biased region" description="Low complexity" evidence="7">
    <location>
        <begin position="107"/>
        <end position="125"/>
    </location>
</feature>
<dbReference type="GO" id="GO:0005886">
    <property type="term" value="C:plasma membrane"/>
    <property type="evidence" value="ECO:0007669"/>
    <property type="project" value="TreeGrafter"/>
</dbReference>
<dbReference type="InterPro" id="IPR027417">
    <property type="entry name" value="P-loop_NTPase"/>
</dbReference>
<keyword evidence="3" id="KW-0813">Transport</keyword>
<feature type="transmembrane region" description="Helical" evidence="8">
    <location>
        <begin position="721"/>
        <end position="739"/>
    </location>
</feature>
<dbReference type="Proteomes" id="UP000790347">
    <property type="component" value="Unassembled WGS sequence"/>
</dbReference>
<feature type="transmembrane region" description="Helical" evidence="8">
    <location>
        <begin position="861"/>
        <end position="883"/>
    </location>
</feature>
<protein>
    <recommendedName>
        <fullName evidence="10">ABC transporter domain-containing protein</fullName>
    </recommendedName>
</protein>
<feature type="transmembrane region" description="Helical" evidence="8">
    <location>
        <begin position="818"/>
        <end position="840"/>
    </location>
</feature>
<dbReference type="InterPro" id="IPR003439">
    <property type="entry name" value="ABC_transporter-like_ATP-bd"/>
</dbReference>
<feature type="compositionally biased region" description="Low complexity" evidence="7">
    <location>
        <begin position="296"/>
        <end position="309"/>
    </location>
</feature>
<feature type="region of interest" description="Disordered" evidence="7">
    <location>
        <begin position="176"/>
        <end position="238"/>
    </location>
</feature>
<dbReference type="PANTHER" id="PTHR48041">
    <property type="entry name" value="ABC TRANSPORTER G FAMILY MEMBER 28"/>
    <property type="match status" value="1"/>
</dbReference>
<dbReference type="GO" id="GO:0016887">
    <property type="term" value="F:ATP hydrolysis activity"/>
    <property type="evidence" value="ECO:0007669"/>
    <property type="project" value="InterPro"/>
</dbReference>
<dbReference type="PANTHER" id="PTHR48041:SF89">
    <property type="entry name" value="FI03229P"/>
    <property type="match status" value="1"/>
</dbReference>
<feature type="transmembrane region" description="Helical" evidence="8">
    <location>
        <begin position="777"/>
        <end position="798"/>
    </location>
</feature>
<feature type="region of interest" description="Disordered" evidence="7">
    <location>
        <begin position="264"/>
        <end position="288"/>
    </location>
</feature>
<feature type="compositionally biased region" description="Polar residues" evidence="7">
    <location>
        <begin position="176"/>
        <end position="185"/>
    </location>
</feature>
<accession>A0A922I136</accession>
<comment type="subcellular location">
    <subcellularLocation>
        <location evidence="1">Membrane</location>
        <topology evidence="1">Multi-pass membrane protein</topology>
    </subcellularLocation>
</comment>
<keyword evidence="4 8" id="KW-0812">Transmembrane</keyword>
<name>A0A922I136_DERFA</name>
<evidence type="ECO:0000259" key="10">
    <source>
        <dbReference type="PROSITE" id="PS50893"/>
    </source>
</evidence>
<evidence type="ECO:0000256" key="2">
    <source>
        <dbReference type="ARBA" id="ARBA00005814"/>
    </source>
</evidence>
<proteinExistence type="inferred from homology"/>
<dbReference type="Pfam" id="PF01061">
    <property type="entry name" value="ABC2_membrane"/>
    <property type="match status" value="1"/>
</dbReference>
<dbReference type="EMBL" id="ASGP02000003">
    <property type="protein sequence ID" value="KAH9517102.1"/>
    <property type="molecule type" value="Genomic_DNA"/>
</dbReference>
<sequence>MIIIVIVSHFVSITTTTTTTKTLSSPTTATTTTTNLTVTTTAAASLLSSSSSSLTTSTSTSTLSGSKDAEHLHEWSLFRQNLNANFSESVLNSKQNQGLANNSRTNQQQQQQKSKMNGLTTQNTNGGSGGTPGFPLRESTVNNILSHPKYGAQLKNQDAFTYLRFGLPRVKTLTTMNNGNSGDEQQQQHRRLSRNNNNNNNNTIDMIDDDQDSSGRIIKTGNRNTTMAMKSNDRSGSAAINEELKRRFWGSNSALIHPTTAATTNAALSSTSTSSSSENESDLSAKEAATVANQKNHFNNNRYNNNNNHYQHHQDRFSKPPIAKHHMTRLQTAHDISSRHSDHHLHHPHHHKDYPNNNNNNSDVEDFHIHPASRHSPFNIDDDDDLNIDAGNGGGEPTFGLNPQSSSSSTLPPPLAKHPHLVVKDLMYEVDKSSNWRRLCGFSRQKLRVLEDISFDVRGGELMAIMSTSANEGTSLLNVLGARHDYRNGTARAEIYLNGVLISTKHLSHMIGYALLFAGLLMGPASRSSTDVKRLTRTLLEELNLGEVRHTKLSELTYSERRRLHVAMHLLLDTELLLIDQPLFGLDIFDSFFMIEYLRQWAMIGGRIVIMTISPPTYEVFTMIHRVLLISAGRPLFVGPRKDFLRYFNSIGYPCPSFKNPSDYYLDLVTLDDLSQEALLESSQRIENIANIHSRRSMSEIFSSMPGPPAVLPAPFRRANFAMQFLALWIRALIFSFPYNVVHLFNRFIITLLLSLIIGGIYWQIRTGREQEFVWDRIGFINTMISIGIIPILTIELINAYTEKLYIISEVHQGFYSLPAYLLAKLLYSTPQTILIGLAYALPACSMAGLQLHSNPNSLPFYLLLMLSYFIALRSFINAIVWICNRRSNALFLFGFLFTIFLLSSGINIQYRDISITHRWLRQISPIRWLHEAIVAWEFEPNTIDNLNNGGGSSSNSNTISNIIISSFLCSRNPVIQQPNAILVRADCGFQQRSNILKWFEYQGGNIFTTKPNLRPSWHAFIALFILFIGSFIIGSIIFCLRVYYFNNNNNNNDDQCPMKNHQDSTSTAAIGSSARHNHHR</sequence>
<feature type="region of interest" description="Disordered" evidence="7">
    <location>
        <begin position="1058"/>
        <end position="1081"/>
    </location>
</feature>
<evidence type="ECO:0000256" key="3">
    <source>
        <dbReference type="ARBA" id="ARBA00022448"/>
    </source>
</evidence>
<reference evidence="11" key="1">
    <citation type="submission" date="2013-05" db="EMBL/GenBank/DDBJ databases">
        <authorList>
            <person name="Yim A.K.Y."/>
            <person name="Chan T.F."/>
            <person name="Ji K.M."/>
            <person name="Liu X.Y."/>
            <person name="Zhou J.W."/>
            <person name="Li R.Q."/>
            <person name="Yang K.Y."/>
            <person name="Li J."/>
            <person name="Li M."/>
            <person name="Law P.T.W."/>
            <person name="Wu Y.L."/>
            <person name="Cai Z.L."/>
            <person name="Qin H."/>
            <person name="Bao Y."/>
            <person name="Leung R.K.K."/>
            <person name="Ng P.K.S."/>
            <person name="Zou J."/>
            <person name="Zhong X.J."/>
            <person name="Ran P.X."/>
            <person name="Zhong N.S."/>
            <person name="Liu Z.G."/>
            <person name="Tsui S.K.W."/>
        </authorList>
    </citation>
    <scope>NUCLEOTIDE SEQUENCE</scope>
    <source>
        <strain evidence="11">Derf</strain>
        <tissue evidence="11">Whole organism</tissue>
    </source>
</reference>
<dbReference type="Pfam" id="PF00005">
    <property type="entry name" value="ABC_tran"/>
    <property type="match status" value="1"/>
</dbReference>
<keyword evidence="5 8" id="KW-1133">Transmembrane helix</keyword>
<organism evidence="11 12">
    <name type="scientific">Dermatophagoides farinae</name>
    <name type="common">American house dust mite</name>
    <dbReference type="NCBI Taxonomy" id="6954"/>
    <lineage>
        <taxon>Eukaryota</taxon>
        <taxon>Metazoa</taxon>
        <taxon>Ecdysozoa</taxon>
        <taxon>Arthropoda</taxon>
        <taxon>Chelicerata</taxon>
        <taxon>Arachnida</taxon>
        <taxon>Acari</taxon>
        <taxon>Acariformes</taxon>
        <taxon>Sarcoptiformes</taxon>
        <taxon>Astigmata</taxon>
        <taxon>Psoroptidia</taxon>
        <taxon>Analgoidea</taxon>
        <taxon>Pyroglyphidae</taxon>
        <taxon>Dermatophagoidinae</taxon>
        <taxon>Dermatophagoides</taxon>
    </lineage>
</organism>
<dbReference type="Gene3D" id="3.40.50.300">
    <property type="entry name" value="P-loop containing nucleotide triphosphate hydrolases"/>
    <property type="match status" value="1"/>
</dbReference>
<feature type="compositionally biased region" description="Low complexity" evidence="7">
    <location>
        <begin position="264"/>
        <end position="278"/>
    </location>
</feature>
<keyword evidence="12" id="KW-1185">Reference proteome</keyword>
<evidence type="ECO:0000256" key="6">
    <source>
        <dbReference type="ARBA" id="ARBA00023136"/>
    </source>
</evidence>
<evidence type="ECO:0000256" key="5">
    <source>
        <dbReference type="ARBA" id="ARBA00022989"/>
    </source>
</evidence>
<feature type="chain" id="PRO_5037577318" description="ABC transporter domain-containing protein" evidence="9">
    <location>
        <begin position="17"/>
        <end position="1081"/>
    </location>
</feature>
<feature type="transmembrane region" description="Helical" evidence="8">
    <location>
        <begin position="745"/>
        <end position="765"/>
    </location>
</feature>
<dbReference type="InterPro" id="IPR013525">
    <property type="entry name" value="ABC2_TM"/>
</dbReference>
<evidence type="ECO:0000256" key="7">
    <source>
        <dbReference type="SAM" id="MobiDB-lite"/>
    </source>
</evidence>
<dbReference type="PROSITE" id="PS50893">
    <property type="entry name" value="ABC_TRANSPORTER_2"/>
    <property type="match status" value="1"/>
</dbReference>
<comment type="similarity">
    <text evidence="2">Belongs to the ABC transporter superfamily. ABCG family. Eye pigment precursor importer (TC 3.A.1.204) subfamily.</text>
</comment>
<feature type="compositionally biased region" description="Polar residues" evidence="7">
    <location>
        <begin position="93"/>
        <end position="106"/>
    </location>
</feature>
<reference evidence="11" key="2">
    <citation type="journal article" date="2022" name="Res Sq">
        <title>Comparative Genomics Reveals Insights into the Divergent Evolution of Astigmatic Mites and Household Pest Adaptations.</title>
        <authorList>
            <person name="Xiong Q."/>
            <person name="Wan A.T.-Y."/>
            <person name="Liu X.-Y."/>
            <person name="Fung C.S.-H."/>
            <person name="Xiao X."/>
            <person name="Malainual N."/>
            <person name="Hou J."/>
            <person name="Wang L."/>
            <person name="Wang M."/>
            <person name="Yang K."/>
            <person name="Cui Y."/>
            <person name="Leung E."/>
            <person name="Nong W."/>
            <person name="Shin S.-K."/>
            <person name="Au S."/>
            <person name="Jeong K.Y."/>
            <person name="Chew F.T."/>
            <person name="Hui J."/>
            <person name="Leung T.F."/>
            <person name="Tungtrongchitr A."/>
            <person name="Zhong N."/>
            <person name="Liu Z."/>
            <person name="Tsui S."/>
        </authorList>
    </citation>
    <scope>NUCLEOTIDE SEQUENCE</scope>
    <source>
        <strain evidence="11">Derf</strain>
        <tissue evidence="11">Whole organism</tissue>
    </source>
</reference>
<feature type="domain" description="ABC transporter" evidence="10">
    <location>
        <begin position="421"/>
        <end position="657"/>
    </location>
</feature>
<feature type="region of interest" description="Disordered" evidence="7">
    <location>
        <begin position="93"/>
        <end position="139"/>
    </location>
</feature>
<evidence type="ECO:0000256" key="4">
    <source>
        <dbReference type="ARBA" id="ARBA00022692"/>
    </source>
</evidence>
<evidence type="ECO:0000256" key="9">
    <source>
        <dbReference type="SAM" id="SignalP"/>
    </source>
</evidence>
<evidence type="ECO:0000313" key="12">
    <source>
        <dbReference type="Proteomes" id="UP000790347"/>
    </source>
</evidence>
<keyword evidence="9" id="KW-0732">Signal</keyword>
<dbReference type="InterPro" id="IPR050352">
    <property type="entry name" value="ABCG_transporters"/>
</dbReference>
<feature type="region of interest" description="Disordered" evidence="7">
    <location>
        <begin position="327"/>
        <end position="413"/>
    </location>
</feature>
<evidence type="ECO:0000313" key="11">
    <source>
        <dbReference type="EMBL" id="KAH9517102.1"/>
    </source>
</evidence>
<comment type="caution">
    <text evidence="11">The sequence shown here is derived from an EMBL/GenBank/DDBJ whole genome shotgun (WGS) entry which is preliminary data.</text>
</comment>
<gene>
    <name evidence="11" type="ORF">DERF_007802</name>
</gene>